<dbReference type="Pfam" id="PF00395">
    <property type="entry name" value="SLH"/>
    <property type="match status" value="2"/>
</dbReference>
<evidence type="ECO:0000313" key="4">
    <source>
        <dbReference type="Proteomes" id="UP001589619"/>
    </source>
</evidence>
<dbReference type="InterPro" id="IPR001119">
    <property type="entry name" value="SLH_dom"/>
</dbReference>
<comment type="caution">
    <text evidence="3">The sequence shown here is derived from an EMBL/GenBank/DDBJ whole genome shotgun (WGS) entry which is preliminary data.</text>
</comment>
<reference evidence="3 4" key="1">
    <citation type="submission" date="2024-09" db="EMBL/GenBank/DDBJ databases">
        <authorList>
            <person name="Sun Q."/>
            <person name="Mori K."/>
        </authorList>
    </citation>
    <scope>NUCLEOTIDE SEQUENCE [LARGE SCALE GENOMIC DNA]</scope>
    <source>
        <strain evidence="3 4">JCM 12520</strain>
    </source>
</reference>
<dbReference type="RefSeq" id="WP_344911668.1">
    <property type="nucleotide sequence ID" value="NZ_BAAAYO010000010.1"/>
</dbReference>
<organism evidence="3 4">
    <name type="scientific">Paenibacillus hodogayensis</name>
    <dbReference type="NCBI Taxonomy" id="279208"/>
    <lineage>
        <taxon>Bacteria</taxon>
        <taxon>Bacillati</taxon>
        <taxon>Bacillota</taxon>
        <taxon>Bacilli</taxon>
        <taxon>Bacillales</taxon>
        <taxon>Paenibacillaceae</taxon>
        <taxon>Paenibacillus</taxon>
    </lineage>
</organism>
<dbReference type="PROSITE" id="PS51272">
    <property type="entry name" value="SLH"/>
    <property type="match status" value="1"/>
</dbReference>
<evidence type="ECO:0000256" key="1">
    <source>
        <dbReference type="SAM" id="SignalP"/>
    </source>
</evidence>
<sequence>MNKYANKVAAMLIAAALGATSVPYAAVRVQAAEASPAAVAASISTSDTVIRAAIESLLRLGILDGYEDNSIRENQPVSRAELAKMTAMTFNLKHSANATALTDVDPNAWYRSYASDMVALELMQADSGRFEPQATVSGEELVQIVAKALKRDVMSVRHWLSGYGSPDRAVTRGEVALLLSQAHQAIPSAEARITSVKSLNAIALLVTFDAPLTADDELFAKAKEDFVFNDGLTLTNLPRLKTGSIASYIVPTSVQKPDVTYSLTYKGSPSGSFQGSSAKIDMTEARQVTNDTFQLESLRSAGVADYGYMIAAYSAGRGAYAFITDDNLSADGKTYQVISSMQARQVTITPQGGQPITAAYVPFTQSTDGRQLPKFRLPQGQTLTPGVSYTVTSDWSTIANPTFTAKTIEPLKLTSAKALGETSLQVSLAEDPGDELFAGRSVELTSPDGDKLSATYRYSSRAGTDGVFDVQQHGKLKAGTTYTVTPVGNWADGTATFSAP</sequence>
<gene>
    <name evidence="3" type="ORF">ACFFNY_13045</name>
</gene>
<keyword evidence="4" id="KW-1185">Reference proteome</keyword>
<name>A0ABV5VW46_9BACL</name>
<evidence type="ECO:0000259" key="2">
    <source>
        <dbReference type="PROSITE" id="PS51272"/>
    </source>
</evidence>
<protein>
    <submittedName>
        <fullName evidence="3">S-layer homology domain-containing protein</fullName>
    </submittedName>
</protein>
<dbReference type="Proteomes" id="UP001589619">
    <property type="component" value="Unassembled WGS sequence"/>
</dbReference>
<feature type="domain" description="SLH" evidence="2">
    <location>
        <begin position="37"/>
        <end position="100"/>
    </location>
</feature>
<evidence type="ECO:0000313" key="3">
    <source>
        <dbReference type="EMBL" id="MFB9752485.1"/>
    </source>
</evidence>
<feature type="signal peptide" evidence="1">
    <location>
        <begin position="1"/>
        <end position="25"/>
    </location>
</feature>
<keyword evidence="1" id="KW-0732">Signal</keyword>
<accession>A0ABV5VW46</accession>
<feature type="chain" id="PRO_5045415722" evidence="1">
    <location>
        <begin position="26"/>
        <end position="500"/>
    </location>
</feature>
<proteinExistence type="predicted"/>
<dbReference type="EMBL" id="JBHMAG010000009">
    <property type="protein sequence ID" value="MFB9752485.1"/>
    <property type="molecule type" value="Genomic_DNA"/>
</dbReference>